<organism evidence="11 12">
    <name type="scientific">Lingula anatina</name>
    <name type="common">Brachiopod</name>
    <name type="synonym">Lingula unguis</name>
    <dbReference type="NCBI Taxonomy" id="7574"/>
    <lineage>
        <taxon>Eukaryota</taxon>
        <taxon>Metazoa</taxon>
        <taxon>Spiralia</taxon>
        <taxon>Lophotrochozoa</taxon>
        <taxon>Brachiopoda</taxon>
        <taxon>Linguliformea</taxon>
        <taxon>Lingulata</taxon>
        <taxon>Lingulida</taxon>
        <taxon>Linguloidea</taxon>
        <taxon>Lingulidae</taxon>
        <taxon>Lingula</taxon>
    </lineage>
</organism>
<keyword evidence="11" id="KW-1185">Reference proteome</keyword>
<dbReference type="GO" id="GO:0000978">
    <property type="term" value="F:RNA polymerase II cis-regulatory region sequence-specific DNA binding"/>
    <property type="evidence" value="ECO:0007669"/>
    <property type="project" value="TreeGrafter"/>
</dbReference>
<dbReference type="STRING" id="7574.A0A1S3J6K3"/>
<accession>A0A1S3J6K3</accession>
<keyword evidence="5" id="KW-0238">DNA-binding</keyword>
<dbReference type="GO" id="GO:0019185">
    <property type="term" value="C:snRNA-activating protein complex"/>
    <property type="evidence" value="ECO:0007669"/>
    <property type="project" value="TreeGrafter"/>
</dbReference>
<protein>
    <recommendedName>
        <fullName evidence="3">snRNA-activating protein complex subunit 3</fullName>
    </recommendedName>
    <alternativeName>
        <fullName evidence="10">Small nuclear RNA-activating complex polypeptide 3</fullName>
    </alternativeName>
</protein>
<dbReference type="GO" id="GO:0001006">
    <property type="term" value="F:RNA polymerase III type 3 promoter sequence-specific DNA binding"/>
    <property type="evidence" value="ECO:0007669"/>
    <property type="project" value="TreeGrafter"/>
</dbReference>
<dbReference type="KEGG" id="lak:106170610"/>
<dbReference type="GO" id="GO:0005634">
    <property type="term" value="C:nucleus"/>
    <property type="evidence" value="ECO:0007669"/>
    <property type="project" value="UniProtKB-SubCell"/>
</dbReference>
<evidence type="ECO:0000256" key="8">
    <source>
        <dbReference type="ARBA" id="ARBA00025193"/>
    </source>
</evidence>
<dbReference type="GO" id="GO:0042796">
    <property type="term" value="P:snRNA transcription by RNA polymerase III"/>
    <property type="evidence" value="ECO:0007669"/>
    <property type="project" value="TreeGrafter"/>
</dbReference>
<dbReference type="OrthoDB" id="46583at2759"/>
<dbReference type="GO" id="GO:0003681">
    <property type="term" value="F:bent DNA binding"/>
    <property type="evidence" value="ECO:0007669"/>
    <property type="project" value="TreeGrafter"/>
</dbReference>
<keyword evidence="4" id="KW-0805">Transcription regulation</keyword>
<dbReference type="PANTHER" id="PTHR13421:SF16">
    <property type="entry name" value="SNRNA-ACTIVATING PROTEIN COMPLEX SUBUNIT 3"/>
    <property type="match status" value="1"/>
</dbReference>
<comment type="similarity">
    <text evidence="2">Belongs to the SNAPC3/SRD2 family.</text>
</comment>
<evidence type="ECO:0000313" key="12">
    <source>
        <dbReference type="RefSeq" id="XP_013406020.1"/>
    </source>
</evidence>
<proteinExistence type="inferred from homology"/>
<name>A0A1S3J6K3_LINAN</name>
<dbReference type="GO" id="GO:0001046">
    <property type="term" value="F:core promoter sequence-specific DNA binding"/>
    <property type="evidence" value="ECO:0007669"/>
    <property type="project" value="TreeGrafter"/>
</dbReference>
<dbReference type="Proteomes" id="UP000085678">
    <property type="component" value="Unplaced"/>
</dbReference>
<dbReference type="Pfam" id="PF12251">
    <property type="entry name" value="SNAPC3"/>
    <property type="match status" value="1"/>
</dbReference>
<sequence length="401" mass="45955">MCGPVITIRTQRSLVVIYLIINRSNFDLTTNMAAPTREGTANDVLDVRQFLEGWAGLVGNSQLQKHEDDDQEAKIANDMSISREMVEELASVCSTDTLLCGSEPEEGNLTAFPEVNLLTVRCQEESVQKRENDNIFRTKVSRKMRYKYVQTLAPPCQSEGSIECPIKIPEVLLNVKIFRPLYSKKKQTFLDQEFQVIGSNTLTDLRDKYSCVADFSVPGEFSEDPDMPQDNRAKDLFKSGFFFIEGTFYNDMRYDDCRDYSKVIIDWAKEKERGLGPYTSAKMETTRFVDLKLRLGQPYVYLHQGECEHLVVFSDLRLHGADDPQDAKAYPLLVHKSKPRRQLCIACQTMTARWIVHGSPLAPEDPSHFCDVCFKMLHYDKNKKKLVEFKAFPFLDKTAVF</sequence>
<evidence type="ECO:0000256" key="7">
    <source>
        <dbReference type="ARBA" id="ARBA00023242"/>
    </source>
</evidence>
<evidence type="ECO:0000256" key="1">
    <source>
        <dbReference type="ARBA" id="ARBA00004123"/>
    </source>
</evidence>
<dbReference type="RefSeq" id="XP_013406020.1">
    <property type="nucleotide sequence ID" value="XM_013550566.1"/>
</dbReference>
<evidence type="ECO:0000256" key="10">
    <source>
        <dbReference type="ARBA" id="ARBA00029606"/>
    </source>
</evidence>
<evidence type="ECO:0000256" key="9">
    <source>
        <dbReference type="ARBA" id="ARBA00025958"/>
    </source>
</evidence>
<gene>
    <name evidence="12" type="primary">LOC106170610</name>
</gene>
<dbReference type="InParanoid" id="A0A1S3J6K3"/>
<comment type="subunit">
    <text evidence="9">Part of the SNAPc complex composed of 5 subunits: SNAPC1, SNAPC2, SNAPC3, SNAPC4 and SNAPC5. SNAPC3 interacts with SNAPC1.</text>
</comment>
<evidence type="ECO:0000313" key="11">
    <source>
        <dbReference type="Proteomes" id="UP000085678"/>
    </source>
</evidence>
<evidence type="ECO:0000256" key="3">
    <source>
        <dbReference type="ARBA" id="ARBA00013634"/>
    </source>
</evidence>
<evidence type="ECO:0000256" key="6">
    <source>
        <dbReference type="ARBA" id="ARBA00023163"/>
    </source>
</evidence>
<keyword evidence="7" id="KW-0539">Nucleus</keyword>
<comment type="function">
    <text evidence="8">Part of the SNAPc complex required for the transcription of both RNA polymerase II and III small-nuclear RNA genes. Binds to the proximal sequence element (PSE), a non-TATA-box basal promoter element common to these 2 types of genes. Recruits TBP and BRF2 to the U6 snRNA TATA box.</text>
</comment>
<dbReference type="InterPro" id="IPR022042">
    <property type="entry name" value="snRNA-activating_su3"/>
</dbReference>
<comment type="subcellular location">
    <subcellularLocation>
        <location evidence="1">Nucleus</location>
    </subcellularLocation>
</comment>
<dbReference type="AlphaFoldDB" id="A0A1S3J6K3"/>
<dbReference type="GeneID" id="106170610"/>
<evidence type="ECO:0000256" key="4">
    <source>
        <dbReference type="ARBA" id="ARBA00023015"/>
    </source>
</evidence>
<evidence type="ECO:0000256" key="2">
    <source>
        <dbReference type="ARBA" id="ARBA00010410"/>
    </source>
</evidence>
<reference evidence="12" key="1">
    <citation type="submission" date="2025-08" db="UniProtKB">
        <authorList>
            <consortium name="RefSeq"/>
        </authorList>
    </citation>
    <scope>IDENTIFICATION</scope>
    <source>
        <tissue evidence="12">Gonads</tissue>
    </source>
</reference>
<dbReference type="FunCoup" id="A0A1S3J6K3">
    <property type="interactions" value="683"/>
</dbReference>
<evidence type="ECO:0000256" key="5">
    <source>
        <dbReference type="ARBA" id="ARBA00023125"/>
    </source>
</evidence>
<dbReference type="PANTHER" id="PTHR13421">
    <property type="entry name" value="SNRNA-ACTIVATING PROTEIN COMPLEX SUBUNIT 3"/>
    <property type="match status" value="1"/>
</dbReference>
<keyword evidence="6" id="KW-0804">Transcription</keyword>
<dbReference type="GO" id="GO:0042795">
    <property type="term" value="P:snRNA transcription by RNA polymerase II"/>
    <property type="evidence" value="ECO:0007669"/>
    <property type="project" value="TreeGrafter"/>
</dbReference>